<feature type="coiled-coil region" evidence="1">
    <location>
        <begin position="20"/>
        <end position="47"/>
    </location>
</feature>
<keyword evidence="4" id="KW-1185">Reference proteome</keyword>
<evidence type="ECO:0000313" key="4">
    <source>
        <dbReference type="Proteomes" id="UP000027138"/>
    </source>
</evidence>
<evidence type="ECO:0000256" key="1">
    <source>
        <dbReference type="SAM" id="Coils"/>
    </source>
</evidence>
<dbReference type="PANTHER" id="PTHR36355">
    <property type="entry name" value="EXPRESSED PROTEIN"/>
    <property type="match status" value="1"/>
</dbReference>
<accession>A0A067JX98</accession>
<proteinExistence type="predicted"/>
<sequence length="142" mass="16374">MDSASTNSTTTVQHVTKKSSDELLRKFAEVEDDNDEAKKELKLSKRRKIRSKQARKEVACESPSHYSNSLVEKRSLLPPVTRKSVLLRQLGIGRSQLRARDFKNKSVFVAIEKTWRKTLEGASRVLLEKHYNRHRRLISDVA</sequence>
<dbReference type="PANTHER" id="PTHR36355:SF1">
    <property type="entry name" value="EXPRESSED PROTEIN"/>
    <property type="match status" value="1"/>
</dbReference>
<organism evidence="3 4">
    <name type="scientific">Jatropha curcas</name>
    <name type="common">Barbados nut</name>
    <dbReference type="NCBI Taxonomy" id="180498"/>
    <lineage>
        <taxon>Eukaryota</taxon>
        <taxon>Viridiplantae</taxon>
        <taxon>Streptophyta</taxon>
        <taxon>Embryophyta</taxon>
        <taxon>Tracheophyta</taxon>
        <taxon>Spermatophyta</taxon>
        <taxon>Magnoliopsida</taxon>
        <taxon>eudicotyledons</taxon>
        <taxon>Gunneridae</taxon>
        <taxon>Pentapetalae</taxon>
        <taxon>rosids</taxon>
        <taxon>fabids</taxon>
        <taxon>Malpighiales</taxon>
        <taxon>Euphorbiaceae</taxon>
        <taxon>Crotonoideae</taxon>
        <taxon>Jatropheae</taxon>
        <taxon>Jatropha</taxon>
    </lineage>
</organism>
<dbReference type="STRING" id="180498.A0A067JX98"/>
<keyword evidence="1" id="KW-0175">Coiled coil</keyword>
<feature type="region of interest" description="Disordered" evidence="2">
    <location>
        <begin position="47"/>
        <end position="73"/>
    </location>
</feature>
<protein>
    <submittedName>
        <fullName evidence="3">Uncharacterized protein</fullName>
    </submittedName>
</protein>
<name>A0A067JX98_JATCU</name>
<evidence type="ECO:0000313" key="3">
    <source>
        <dbReference type="EMBL" id="KDP24625.1"/>
    </source>
</evidence>
<dbReference type="EMBL" id="KK915100">
    <property type="protein sequence ID" value="KDP24625.1"/>
    <property type="molecule type" value="Genomic_DNA"/>
</dbReference>
<dbReference type="Proteomes" id="UP000027138">
    <property type="component" value="Unassembled WGS sequence"/>
</dbReference>
<dbReference type="AlphaFoldDB" id="A0A067JX98"/>
<gene>
    <name evidence="3" type="ORF">JCGZ_25541</name>
</gene>
<evidence type="ECO:0000256" key="2">
    <source>
        <dbReference type="SAM" id="MobiDB-lite"/>
    </source>
</evidence>
<dbReference type="OrthoDB" id="1731546at2759"/>
<reference evidence="3 4" key="1">
    <citation type="journal article" date="2014" name="PLoS ONE">
        <title>Global Analysis of Gene Expression Profiles in Physic Nut (Jatropha curcas L.) Seedlings Exposed to Salt Stress.</title>
        <authorList>
            <person name="Zhang L."/>
            <person name="Zhang C."/>
            <person name="Wu P."/>
            <person name="Chen Y."/>
            <person name="Li M."/>
            <person name="Jiang H."/>
            <person name="Wu G."/>
        </authorList>
    </citation>
    <scope>NUCLEOTIDE SEQUENCE [LARGE SCALE GENOMIC DNA]</scope>
    <source>
        <strain evidence="4">cv. GZQX0401</strain>
        <tissue evidence="3">Young leaves</tissue>
    </source>
</reference>